<accession>A0A1H4P7T5</accession>
<dbReference type="STRING" id="53406.SAMN05421553_0210"/>
<dbReference type="Proteomes" id="UP000242849">
    <property type="component" value="Unassembled WGS sequence"/>
</dbReference>
<protein>
    <recommendedName>
        <fullName evidence="4">DUF2846 domain-containing protein</fullName>
    </recommendedName>
</protein>
<dbReference type="EMBL" id="FNSC01000001">
    <property type="protein sequence ID" value="SEC03516.1"/>
    <property type="molecule type" value="Genomic_DNA"/>
</dbReference>
<evidence type="ECO:0000313" key="3">
    <source>
        <dbReference type="Proteomes" id="UP000242849"/>
    </source>
</evidence>
<evidence type="ECO:0008006" key="4">
    <source>
        <dbReference type="Google" id="ProtNLM"/>
    </source>
</evidence>
<keyword evidence="3" id="KW-1185">Reference proteome</keyword>
<evidence type="ECO:0000313" key="2">
    <source>
        <dbReference type="EMBL" id="SEC03516.1"/>
    </source>
</evidence>
<feature type="chain" id="PRO_5017196014" description="DUF2846 domain-containing protein" evidence="1">
    <location>
        <begin position="24"/>
        <end position="195"/>
    </location>
</feature>
<keyword evidence="1" id="KW-0732">Signal</keyword>
<dbReference type="RefSeq" id="WP_090375566.1">
    <property type="nucleotide sequence ID" value="NZ_FNSC01000001.1"/>
</dbReference>
<dbReference type="AlphaFoldDB" id="A0A1H4P7T5"/>
<reference evidence="3" key="1">
    <citation type="submission" date="2016-10" db="EMBL/GenBank/DDBJ databases">
        <authorList>
            <person name="Varghese N."/>
            <person name="Submissions S."/>
        </authorList>
    </citation>
    <scope>NUCLEOTIDE SEQUENCE [LARGE SCALE GENOMIC DNA]</scope>
    <source>
        <strain evidence="3">DSM 12111</strain>
    </source>
</reference>
<proteinExistence type="predicted"/>
<sequence>MFKTRLTFAIAFVSLLTGCSSMPTEMALGSKVYSAQNAGLVVGALIEGGPYGTWLEFREINTDKNYGWGAKDYYSAWLPAGEYEVQALGSRRGVMAPYSSPLRFNVKQGEINYLGEMVYDCQSPARPTALYGVQSCGFLAMGKCSVPHPTAGVCVVNRQEQTIRTFLKKPPDHADMPVRSSVMSMHVERQEDIGL</sequence>
<name>A0A1H4P7T5_PSEAG</name>
<evidence type="ECO:0000256" key="1">
    <source>
        <dbReference type="SAM" id="SignalP"/>
    </source>
</evidence>
<gene>
    <name evidence="2" type="ORF">SAMN05421553_0210</name>
</gene>
<dbReference type="PROSITE" id="PS51257">
    <property type="entry name" value="PROKAR_LIPOPROTEIN"/>
    <property type="match status" value="1"/>
</dbReference>
<organism evidence="2 3">
    <name type="scientific">Pseudomonas anguilliseptica</name>
    <dbReference type="NCBI Taxonomy" id="53406"/>
    <lineage>
        <taxon>Bacteria</taxon>
        <taxon>Pseudomonadati</taxon>
        <taxon>Pseudomonadota</taxon>
        <taxon>Gammaproteobacteria</taxon>
        <taxon>Pseudomonadales</taxon>
        <taxon>Pseudomonadaceae</taxon>
        <taxon>Pseudomonas</taxon>
    </lineage>
</organism>
<dbReference type="OrthoDB" id="6959344at2"/>
<feature type="signal peptide" evidence="1">
    <location>
        <begin position="1"/>
        <end position="23"/>
    </location>
</feature>